<feature type="compositionally biased region" description="Basic and acidic residues" evidence="10">
    <location>
        <begin position="733"/>
        <end position="751"/>
    </location>
</feature>
<evidence type="ECO:0000256" key="8">
    <source>
        <dbReference type="ARBA" id="ARBA00023136"/>
    </source>
</evidence>
<comment type="subcellular location">
    <subcellularLocation>
        <location evidence="1">Cell membrane</location>
        <topology evidence="1">Single-pass membrane protein</topology>
    </subcellularLocation>
    <subcellularLocation>
        <location evidence="2">Endoplasmic reticulum membrane</location>
        <topology evidence="2">Single-pass membrane protein</topology>
    </subcellularLocation>
</comment>
<comment type="caution">
    <text evidence="12">The sequence shown here is derived from an EMBL/GenBank/DDBJ whole genome shotgun (WGS) entry which is preliminary data.</text>
</comment>
<evidence type="ECO:0000256" key="2">
    <source>
        <dbReference type="ARBA" id="ARBA00004389"/>
    </source>
</evidence>
<keyword evidence="3" id="KW-1003">Cell membrane</keyword>
<dbReference type="PANTHER" id="PTHR32219">
    <property type="entry name" value="RNA-BINDING PROTEIN YLMH-RELATED"/>
    <property type="match status" value="1"/>
</dbReference>
<sequence>MSADFNVICGLMYEAEAASQKDTSVDCNGDKNDDGPVNAGADQVGELKGDGVESESKTGVRDDQENIQSAEEEREEKPVAILEDPDVEGNKQELINHDELSNAVAEAQEYQSTSVDVAESEQNRSSNDEEESKFNLSIDIKGNEDSQAVVIDGVHNYLGLHLDQQSDPVELNNTDDVAESKPNQYRNDDKKIEESKLGSKDSQTVVSKGLHNSLDLYRENKPKELTNGDDFTEPKPKPSSNDGEKVGLEEKSKLDSVIQLDEDKLSQPVVINGVHDNLDLNQEKEPSELINDVPLKDSGEASGDSLEQNSETAPVVADEILEAESDEGLLSDGNREGLSAGHAQYTVAETQVVDSLVDAKQNLSENSSENVELGATSDAETGKSFPIASDNGTSGDATNHIIKDAVQSEVLAANGLGIHKEGLLVNLESASQTVLVNDFVHASQMTSEPSHTLEISMEVSSDDVASVKSCESFPISPSNDDMVAELAVGINDSLSVEDTKLCDIARTETEVDSLHADDSGITEVDAKVEAGVDNGPAYDVKPDIGTVSPSIEPEEKVSSSSPANDVKPDIGTVSHSIEPEEKVSSSSPANDVKPDIGTVSPSIGPEEKLSSSSPANDVKPDIGTVSPSIGPEEKLSSSSPANDVKPDIGTVSPSIEPEEKVSLSSPANDIGTVSHSIQPDEKIDIVAAEVGKGALKVDVAEVRKGALKVDVVAELKKGAFDVTKFSRYDENNKEKVKHDKFKVEKSSKSRDAIQPQIQMKKFGDQKNQTAKTKGHAKPAAWENGSLTVGGKYWIEEPRQDENKRIKAEEELARKARQDENKQIKAEDKLARKAEELREEKEAAMLKEQRRLEENAKAKEAMERKKRMADRAQARAALRAQREAEQKEKEREKKARKKERKKAAVEDTKDIDEIESSPSSSETPIEMEESERTEKPVTKRPQKPSEFAKQTKYKSMPLPLRNRGKRKRQTWMWAFLSLLVVIALFFVGNSGFFHVMLQRSGI</sequence>
<feature type="compositionally biased region" description="Basic and acidic residues" evidence="10">
    <location>
        <begin position="216"/>
        <end position="250"/>
    </location>
</feature>
<reference evidence="12" key="1">
    <citation type="journal article" date="2021" name="J. Hered.">
        <title>Genome Assembly of Salicaceae Populus deltoides (Eastern Cottonwood) I-69 Based on Nanopore Sequencing and Hi-C Technologies.</title>
        <authorList>
            <person name="Bai S."/>
            <person name="Wu H."/>
            <person name="Zhang J."/>
            <person name="Pan Z."/>
            <person name="Zhao W."/>
            <person name="Li Z."/>
            <person name="Tong C."/>
        </authorList>
    </citation>
    <scope>NUCLEOTIDE SEQUENCE</scope>
    <source>
        <tissue evidence="12">Leaf</tissue>
    </source>
</reference>
<dbReference type="GO" id="GO:0005789">
    <property type="term" value="C:endoplasmic reticulum membrane"/>
    <property type="evidence" value="ECO:0007669"/>
    <property type="project" value="UniProtKB-SubCell"/>
</dbReference>
<evidence type="ECO:0000313" key="12">
    <source>
        <dbReference type="EMBL" id="KAH8485668.1"/>
    </source>
</evidence>
<feature type="region of interest" description="Disordered" evidence="10">
    <location>
        <begin position="363"/>
        <end position="393"/>
    </location>
</feature>
<feature type="region of interest" description="Disordered" evidence="10">
    <location>
        <begin position="533"/>
        <end position="675"/>
    </location>
</feature>
<dbReference type="InterPro" id="IPR055282">
    <property type="entry name" value="PPI1-4"/>
</dbReference>
<keyword evidence="6 11" id="KW-1133">Transmembrane helix</keyword>
<comment type="similarity">
    <text evidence="9">Belongs to the plant Proton pump-interactor protein family.</text>
</comment>
<protein>
    <submittedName>
        <fullName evidence="12">Uncharacterized protein</fullName>
    </submittedName>
</protein>
<feature type="region of interest" description="Disordered" evidence="10">
    <location>
        <begin position="733"/>
        <end position="783"/>
    </location>
</feature>
<evidence type="ECO:0000256" key="1">
    <source>
        <dbReference type="ARBA" id="ARBA00004162"/>
    </source>
</evidence>
<feature type="region of interest" description="Disordered" evidence="10">
    <location>
        <begin position="107"/>
        <end position="135"/>
    </location>
</feature>
<evidence type="ECO:0000256" key="3">
    <source>
        <dbReference type="ARBA" id="ARBA00022475"/>
    </source>
</evidence>
<keyword evidence="8 11" id="KW-0472">Membrane</keyword>
<keyword evidence="7" id="KW-0175">Coiled coil</keyword>
<keyword evidence="13" id="KW-1185">Reference proteome</keyword>
<dbReference type="GO" id="GO:0005886">
    <property type="term" value="C:plasma membrane"/>
    <property type="evidence" value="ECO:0007669"/>
    <property type="project" value="UniProtKB-SubCell"/>
</dbReference>
<feature type="compositionally biased region" description="Polar residues" evidence="10">
    <location>
        <begin position="164"/>
        <end position="185"/>
    </location>
</feature>
<evidence type="ECO:0000256" key="9">
    <source>
        <dbReference type="ARBA" id="ARBA00038080"/>
    </source>
</evidence>
<feature type="compositionally biased region" description="Basic and acidic residues" evidence="10">
    <location>
        <begin position="845"/>
        <end position="872"/>
    </location>
</feature>
<feature type="compositionally biased region" description="Basic and acidic residues" evidence="10">
    <location>
        <begin position="45"/>
        <end position="64"/>
    </location>
</feature>
<name>A0A8T2WXR8_POPDE</name>
<feature type="compositionally biased region" description="Basic and acidic residues" evidence="10">
    <location>
        <begin position="276"/>
        <end position="287"/>
    </location>
</feature>
<evidence type="ECO:0000313" key="13">
    <source>
        <dbReference type="Proteomes" id="UP000807159"/>
    </source>
</evidence>
<dbReference type="Proteomes" id="UP000807159">
    <property type="component" value="Chromosome 16"/>
</dbReference>
<keyword evidence="5" id="KW-0256">Endoplasmic reticulum</keyword>
<evidence type="ECO:0000256" key="6">
    <source>
        <dbReference type="ARBA" id="ARBA00022989"/>
    </source>
</evidence>
<evidence type="ECO:0000256" key="10">
    <source>
        <dbReference type="SAM" id="MobiDB-lite"/>
    </source>
</evidence>
<dbReference type="AlphaFoldDB" id="A0A8T2WXR8"/>
<dbReference type="EMBL" id="JACEGQ020000016">
    <property type="protein sequence ID" value="KAH8485668.1"/>
    <property type="molecule type" value="Genomic_DNA"/>
</dbReference>
<keyword evidence="4 11" id="KW-0812">Transmembrane</keyword>
<dbReference type="PANTHER" id="PTHR32219:SF3">
    <property type="entry name" value="CALPONIN-LIKE DOMAIN PROTEIN"/>
    <property type="match status" value="1"/>
</dbReference>
<organism evidence="12 13">
    <name type="scientific">Populus deltoides</name>
    <name type="common">Eastern poplar</name>
    <name type="synonym">Eastern cottonwood</name>
    <dbReference type="NCBI Taxonomy" id="3696"/>
    <lineage>
        <taxon>Eukaryota</taxon>
        <taxon>Viridiplantae</taxon>
        <taxon>Streptophyta</taxon>
        <taxon>Embryophyta</taxon>
        <taxon>Tracheophyta</taxon>
        <taxon>Spermatophyta</taxon>
        <taxon>Magnoliopsida</taxon>
        <taxon>eudicotyledons</taxon>
        <taxon>Gunneridae</taxon>
        <taxon>Pentapetalae</taxon>
        <taxon>rosids</taxon>
        <taxon>fabids</taxon>
        <taxon>Malpighiales</taxon>
        <taxon>Salicaceae</taxon>
        <taxon>Saliceae</taxon>
        <taxon>Populus</taxon>
    </lineage>
</organism>
<evidence type="ECO:0000256" key="7">
    <source>
        <dbReference type="ARBA" id="ARBA00023054"/>
    </source>
</evidence>
<accession>A0A8T2WXR8</accession>
<feature type="compositionally biased region" description="Basic and acidic residues" evidence="10">
    <location>
        <begin position="186"/>
        <end position="199"/>
    </location>
</feature>
<evidence type="ECO:0000256" key="5">
    <source>
        <dbReference type="ARBA" id="ARBA00022824"/>
    </source>
</evidence>
<proteinExistence type="inferred from homology"/>
<feature type="region of interest" description="Disordered" evidence="10">
    <location>
        <begin position="276"/>
        <end position="312"/>
    </location>
</feature>
<feature type="region of interest" description="Disordered" evidence="10">
    <location>
        <begin position="164"/>
        <end position="250"/>
    </location>
</feature>
<feature type="region of interest" description="Disordered" evidence="10">
    <location>
        <begin position="845"/>
        <end position="960"/>
    </location>
</feature>
<feature type="compositionally biased region" description="Basic and acidic residues" evidence="10">
    <location>
        <begin position="879"/>
        <end position="892"/>
    </location>
</feature>
<feature type="transmembrane region" description="Helical" evidence="11">
    <location>
        <begin position="970"/>
        <end position="996"/>
    </location>
</feature>
<gene>
    <name evidence="12" type="ORF">H0E87_027200</name>
</gene>
<evidence type="ECO:0000256" key="11">
    <source>
        <dbReference type="SAM" id="Phobius"/>
    </source>
</evidence>
<evidence type="ECO:0000256" key="4">
    <source>
        <dbReference type="ARBA" id="ARBA00022692"/>
    </source>
</evidence>
<feature type="region of interest" description="Disordered" evidence="10">
    <location>
        <begin position="18"/>
        <end position="91"/>
    </location>
</feature>
<feature type="compositionally biased region" description="Polar residues" evidence="10">
    <location>
        <begin position="662"/>
        <end position="675"/>
    </location>
</feature>